<organism evidence="1 2">
    <name type="scientific">Campylobacter peloridis</name>
    <dbReference type="NCBI Taxonomy" id="488546"/>
    <lineage>
        <taxon>Bacteria</taxon>
        <taxon>Pseudomonadati</taxon>
        <taxon>Campylobacterota</taxon>
        <taxon>Epsilonproteobacteria</taxon>
        <taxon>Campylobacterales</taxon>
        <taxon>Campylobacteraceae</taxon>
        <taxon>Campylobacter</taxon>
    </lineage>
</organism>
<reference evidence="1 2" key="1">
    <citation type="submission" date="2019-07" db="EMBL/GenBank/DDBJ databases">
        <title>Rapid identification of Enteric Bacteria from Whole Genome Sequences (WGS) using Average Nucleotide Identity (ANI).</title>
        <authorList>
            <person name="Lane C."/>
        </authorList>
    </citation>
    <scope>NUCLEOTIDE SEQUENCE [LARGE SCALE GENOMIC DNA]</scope>
    <source>
        <strain evidence="1 2">2016D-0250</strain>
    </source>
</reference>
<evidence type="ECO:0000313" key="2">
    <source>
        <dbReference type="Proteomes" id="UP000321310"/>
    </source>
</evidence>
<protein>
    <submittedName>
        <fullName evidence="1">Uncharacterized protein</fullName>
    </submittedName>
</protein>
<dbReference type="AlphaFoldDB" id="A0A5C7DPQ1"/>
<name>A0A5C7DPQ1_9BACT</name>
<gene>
    <name evidence="1" type="ORF">FPD46_03840</name>
</gene>
<evidence type="ECO:0000313" key="1">
    <source>
        <dbReference type="EMBL" id="TXE82873.1"/>
    </source>
</evidence>
<comment type="caution">
    <text evidence="1">The sequence shown here is derived from an EMBL/GenBank/DDBJ whole genome shotgun (WGS) entry which is preliminary data.</text>
</comment>
<proteinExistence type="predicted"/>
<dbReference type="EMBL" id="VOWB01000035">
    <property type="protein sequence ID" value="TXE82873.1"/>
    <property type="molecule type" value="Genomic_DNA"/>
</dbReference>
<sequence>MQKIEFEIAKGLDEWLDDENVCSFNILTKDYFKANDKDMFTSDNIKDDINTTQTHINEDYNNTQELIPDNVIRIQTQDGSGEFIEIIFPSQLELNDKPLEDVSYTFAPALRGIKQFFKDTEYLKYRTLTKDEVLQIVDKLPKNVRDKRRRIVKNKEELDKLWKKLTKNSEELENKVDKKYGQPIYMRKLDDQTIIQYKKTSKSGGETIEINSNKPRGNLKTIHIENGIKNEI</sequence>
<dbReference type="Proteomes" id="UP000321310">
    <property type="component" value="Unassembled WGS sequence"/>
</dbReference>
<accession>A0A5C7DPQ1</accession>